<evidence type="ECO:0000256" key="1">
    <source>
        <dbReference type="SAM" id="MobiDB-lite"/>
    </source>
</evidence>
<dbReference type="Proteomes" id="UP001209701">
    <property type="component" value="Unassembled WGS sequence"/>
</dbReference>
<evidence type="ECO:0000313" key="3">
    <source>
        <dbReference type="Proteomes" id="UP001209701"/>
    </source>
</evidence>
<protein>
    <submittedName>
        <fullName evidence="2">Uncharacterized protein</fullName>
    </submittedName>
</protein>
<name>A0ABT2YJ31_9BURK</name>
<accession>A0ABT2YJ31</accession>
<organism evidence="2 3">
    <name type="scientific">Roseateles oligotrophus</name>
    <dbReference type="NCBI Taxonomy" id="1769250"/>
    <lineage>
        <taxon>Bacteria</taxon>
        <taxon>Pseudomonadati</taxon>
        <taxon>Pseudomonadota</taxon>
        <taxon>Betaproteobacteria</taxon>
        <taxon>Burkholderiales</taxon>
        <taxon>Sphaerotilaceae</taxon>
        <taxon>Roseateles</taxon>
    </lineage>
</organism>
<keyword evidence="3" id="KW-1185">Reference proteome</keyword>
<feature type="region of interest" description="Disordered" evidence="1">
    <location>
        <begin position="45"/>
        <end position="64"/>
    </location>
</feature>
<proteinExistence type="predicted"/>
<reference evidence="2 3" key="1">
    <citation type="submission" date="2021-11" db="EMBL/GenBank/DDBJ databases">
        <authorList>
            <person name="Liang Q."/>
            <person name="Mou H."/>
            <person name="Liu Z."/>
        </authorList>
    </citation>
    <scope>NUCLEOTIDE SEQUENCE [LARGE SCALE GENOMIC DNA]</scope>
    <source>
        <strain evidence="2 3">CHU3</strain>
    </source>
</reference>
<comment type="caution">
    <text evidence="2">The sequence shown here is derived from an EMBL/GenBank/DDBJ whole genome shotgun (WGS) entry which is preliminary data.</text>
</comment>
<feature type="compositionally biased region" description="Basic and acidic residues" evidence="1">
    <location>
        <begin position="55"/>
        <end position="64"/>
    </location>
</feature>
<sequence>MRLTPATPDNCRSIGIVTSRSTPSAVMPGTVSSIQMTNEADSAITEAGKQKRQLTHKDKMIRTI</sequence>
<evidence type="ECO:0000313" key="2">
    <source>
        <dbReference type="EMBL" id="MCV2370064.1"/>
    </source>
</evidence>
<gene>
    <name evidence="2" type="ORF">LNV07_18435</name>
</gene>
<dbReference type="EMBL" id="JAJIRN010000008">
    <property type="protein sequence ID" value="MCV2370064.1"/>
    <property type="molecule type" value="Genomic_DNA"/>
</dbReference>